<gene>
    <name evidence="1" type="ORF">MLD38_006185</name>
</gene>
<evidence type="ECO:0000313" key="2">
    <source>
        <dbReference type="Proteomes" id="UP001057402"/>
    </source>
</evidence>
<sequence>MDGFTPTGLLGSVDVELLEEGGKRDRGAMKQLHDAAINGSVAELLDILRQYPDVLDRSPGSLSESPLHVSSLLGHYAFVGQLLTLKPELAKESDAHDGSLPLHLAAAKGYLGIVKNLLEAYPEASLVRNHDGRTPLHLAVIKGRVDVIAEMARTVPESTRVLTEGSDSALHLCVRYNKVEALNVLVEYIGRHDRFLGWRDRNGSTILHLAVTGKRLEIVRFLIRQTAIEVNTENGAGFTPLELLSRGPRDLRDMDIKRLLEEAEAIRDNWKDPLPMDEITEMPRQEEDDEHASDWIGSISRQPTLSKPKRKHTDWLGRRRSALMVVASLIATVAFQGTLNPPGGFWQDDFTADPAKNGTERSHHAGTAVMATTLAKAYGQFMIFNTLAFLSSLSIILLLISGLPMKTRRWMWTQMVITWVALTALTVTYFLAWIDLTPKDKSGVPNIVIGVSVALWFCLMGIVFLGNTARMARYLEWDDGNNGKAPEVKYLRMEKRVGKFMRKFVLPENADVLTVTVPKLPPPEPKKPRTIEVKIA</sequence>
<evidence type="ECO:0000313" key="1">
    <source>
        <dbReference type="EMBL" id="KAI4379949.1"/>
    </source>
</evidence>
<dbReference type="Proteomes" id="UP001057402">
    <property type="component" value="Chromosome 3"/>
</dbReference>
<accession>A0ACB9RM45</accession>
<proteinExistence type="predicted"/>
<reference evidence="2" key="1">
    <citation type="journal article" date="2023" name="Front. Plant Sci.">
        <title>Chromosomal-level genome assembly of Melastoma candidum provides insights into trichome evolution.</title>
        <authorList>
            <person name="Zhong Y."/>
            <person name="Wu W."/>
            <person name="Sun C."/>
            <person name="Zou P."/>
            <person name="Liu Y."/>
            <person name="Dai S."/>
            <person name="Zhou R."/>
        </authorList>
    </citation>
    <scope>NUCLEOTIDE SEQUENCE [LARGE SCALE GENOMIC DNA]</scope>
</reference>
<comment type="caution">
    <text evidence="1">The sequence shown here is derived from an EMBL/GenBank/DDBJ whole genome shotgun (WGS) entry which is preliminary data.</text>
</comment>
<name>A0ACB9RM45_9MYRT</name>
<keyword evidence="2" id="KW-1185">Reference proteome</keyword>
<organism evidence="1 2">
    <name type="scientific">Melastoma candidum</name>
    <dbReference type="NCBI Taxonomy" id="119954"/>
    <lineage>
        <taxon>Eukaryota</taxon>
        <taxon>Viridiplantae</taxon>
        <taxon>Streptophyta</taxon>
        <taxon>Embryophyta</taxon>
        <taxon>Tracheophyta</taxon>
        <taxon>Spermatophyta</taxon>
        <taxon>Magnoliopsida</taxon>
        <taxon>eudicotyledons</taxon>
        <taxon>Gunneridae</taxon>
        <taxon>Pentapetalae</taxon>
        <taxon>rosids</taxon>
        <taxon>malvids</taxon>
        <taxon>Myrtales</taxon>
        <taxon>Melastomataceae</taxon>
        <taxon>Melastomatoideae</taxon>
        <taxon>Melastomateae</taxon>
        <taxon>Melastoma</taxon>
    </lineage>
</organism>
<dbReference type="EMBL" id="CM042882">
    <property type="protein sequence ID" value="KAI4379949.1"/>
    <property type="molecule type" value="Genomic_DNA"/>
</dbReference>
<protein>
    <submittedName>
        <fullName evidence="1">Uncharacterized protein</fullName>
    </submittedName>
</protein>